<dbReference type="GO" id="GO:0016491">
    <property type="term" value="F:oxidoreductase activity"/>
    <property type="evidence" value="ECO:0007669"/>
    <property type="project" value="TreeGrafter"/>
</dbReference>
<dbReference type="PANTHER" id="PTHR43313">
    <property type="entry name" value="SHORT-CHAIN DEHYDROGENASE/REDUCTASE FAMILY 9C"/>
    <property type="match status" value="1"/>
</dbReference>
<feature type="chain" id="PRO_5003897788" evidence="2">
    <location>
        <begin position="22"/>
        <end position="326"/>
    </location>
</feature>
<dbReference type="eggNOG" id="COG1028">
    <property type="taxonomic scope" value="Bacteria"/>
</dbReference>
<dbReference type="AlphaFoldDB" id="K6YWJ9"/>
<dbReference type="SUPFAM" id="SSF51735">
    <property type="entry name" value="NAD(P)-binding Rossmann-fold domains"/>
    <property type="match status" value="1"/>
</dbReference>
<comment type="caution">
    <text evidence="3">The sequence shown here is derived from an EMBL/GenBank/DDBJ whole genome shotgun (WGS) entry which is preliminary data.</text>
</comment>
<dbReference type="Gene3D" id="3.40.50.720">
    <property type="entry name" value="NAD(P)-binding Rossmann-like Domain"/>
    <property type="match status" value="1"/>
</dbReference>
<dbReference type="EMBL" id="BAEO01000060">
    <property type="protein sequence ID" value="GAC21113.1"/>
    <property type="molecule type" value="Genomic_DNA"/>
</dbReference>
<organism evidence="3 4">
    <name type="scientific">Paraglaciecola arctica BSs20135</name>
    <dbReference type="NCBI Taxonomy" id="493475"/>
    <lineage>
        <taxon>Bacteria</taxon>
        <taxon>Pseudomonadati</taxon>
        <taxon>Pseudomonadota</taxon>
        <taxon>Gammaproteobacteria</taxon>
        <taxon>Alteromonadales</taxon>
        <taxon>Alteromonadaceae</taxon>
        <taxon>Paraglaciecola</taxon>
    </lineage>
</organism>
<evidence type="ECO:0000256" key="1">
    <source>
        <dbReference type="RuleBase" id="RU000363"/>
    </source>
</evidence>
<dbReference type="OrthoDB" id="9775296at2"/>
<dbReference type="GO" id="GO:0008202">
    <property type="term" value="P:steroid metabolic process"/>
    <property type="evidence" value="ECO:0007669"/>
    <property type="project" value="TreeGrafter"/>
</dbReference>
<dbReference type="InterPro" id="IPR020904">
    <property type="entry name" value="Sc_DH/Rdtase_CS"/>
</dbReference>
<protein>
    <submittedName>
        <fullName evidence="3">Uncharacterized protein</fullName>
    </submittedName>
</protein>
<gene>
    <name evidence="3" type="ORF">GARC_4171</name>
</gene>
<proteinExistence type="inferred from homology"/>
<dbReference type="Proteomes" id="UP000006327">
    <property type="component" value="Unassembled WGS sequence"/>
</dbReference>
<dbReference type="RefSeq" id="WP_007623718.1">
    <property type="nucleotide sequence ID" value="NZ_BAEO01000060.1"/>
</dbReference>
<dbReference type="PRINTS" id="PR00080">
    <property type="entry name" value="SDRFAMILY"/>
</dbReference>
<dbReference type="PANTHER" id="PTHR43313:SF1">
    <property type="entry name" value="3BETA-HYDROXYSTEROID DEHYDROGENASE DHS-16"/>
    <property type="match status" value="1"/>
</dbReference>
<reference evidence="3 4" key="1">
    <citation type="journal article" date="2017" name="Antonie Van Leeuwenhoek">
        <title>Rhizobium rhizosphaerae sp. nov., a novel species isolated from rice rhizosphere.</title>
        <authorList>
            <person name="Zhao J.J."/>
            <person name="Zhang J."/>
            <person name="Zhang R.J."/>
            <person name="Zhang C.W."/>
            <person name="Yin H.Q."/>
            <person name="Zhang X.X."/>
        </authorList>
    </citation>
    <scope>NUCLEOTIDE SEQUENCE [LARGE SCALE GENOMIC DNA]</scope>
    <source>
        <strain evidence="3 4">BSs20135</strain>
    </source>
</reference>
<keyword evidence="2" id="KW-0732">Signal</keyword>
<dbReference type="InterPro" id="IPR002347">
    <property type="entry name" value="SDR_fam"/>
</dbReference>
<evidence type="ECO:0000313" key="4">
    <source>
        <dbReference type="Proteomes" id="UP000006327"/>
    </source>
</evidence>
<dbReference type="PRINTS" id="PR00081">
    <property type="entry name" value="GDHRDH"/>
</dbReference>
<name>K6YWJ9_9ALTE</name>
<sequence>MRRLTIFLVSLTLFISFNGHSAHHSEAKAHQKAVLVTGSSSGLGLKMTQELSENGFFVYAGVLHKDEMQAMNAMENVTAVQFDVRDQKQINAAAKFVKEQGRGLYGLINNAGVAVFGPMIELPAEQLQYQFDVNVLGPFKVTQAFAPMIIESKGRIATTGSIAGILSSSMFGAYSMSKHAIEAYTDALSQEMSRFGVSVHVIEPGNYASNIGNAANKLMSDTKYWKDDSQYKKERDGLVAGLTQVEKGNDPIDVALAALHIMQSDTPKSRYMVTATVEQADATVRRQISKMLELNNGQVHQFDRARLIEILDEEIDKVSENKLVKK</sequence>
<dbReference type="Pfam" id="PF00106">
    <property type="entry name" value="adh_short"/>
    <property type="match status" value="1"/>
</dbReference>
<evidence type="ECO:0000313" key="3">
    <source>
        <dbReference type="EMBL" id="GAC21113.1"/>
    </source>
</evidence>
<dbReference type="PROSITE" id="PS00061">
    <property type="entry name" value="ADH_SHORT"/>
    <property type="match status" value="1"/>
</dbReference>
<comment type="similarity">
    <text evidence="1">Belongs to the short-chain dehydrogenases/reductases (SDR) family.</text>
</comment>
<accession>K6YWJ9</accession>
<dbReference type="STRING" id="493475.GARC_4171"/>
<dbReference type="InterPro" id="IPR036291">
    <property type="entry name" value="NAD(P)-bd_dom_sf"/>
</dbReference>
<evidence type="ECO:0000256" key="2">
    <source>
        <dbReference type="SAM" id="SignalP"/>
    </source>
</evidence>
<dbReference type="CDD" id="cd05374">
    <property type="entry name" value="17beta-HSD-like_SDR_c"/>
    <property type="match status" value="1"/>
</dbReference>
<keyword evidence="4" id="KW-1185">Reference proteome</keyword>
<feature type="signal peptide" evidence="2">
    <location>
        <begin position="1"/>
        <end position="21"/>
    </location>
</feature>